<dbReference type="EMBL" id="QNVI01000021">
    <property type="protein sequence ID" value="TDA39717.1"/>
    <property type="molecule type" value="Genomic_DNA"/>
</dbReference>
<sequence length="142" mass="15617">MSKINYVRVVFLKKVGAFIGSDGKTYGPYSPGDEAIIPEEDAKSLVFEGAAARIGGYTVEEPIESVKETISSPIILLIIGFILIMIGFIIMSFSAISSNGIIWIFPFPPISVTGPLIIFAILPLIIFLIFFIVFIYIMIKHL</sequence>
<dbReference type="AlphaFoldDB" id="A0A520KEY4"/>
<dbReference type="Gene3D" id="3.40.5.50">
    <property type="match status" value="1"/>
</dbReference>
<organism evidence="3 5">
    <name type="scientific">Thermoproteota archaeon</name>
    <dbReference type="NCBI Taxonomy" id="2056631"/>
    <lineage>
        <taxon>Archaea</taxon>
        <taxon>Thermoproteota</taxon>
    </lineage>
</organism>
<keyword evidence="1" id="KW-0812">Transmembrane</keyword>
<evidence type="ECO:0000313" key="6">
    <source>
        <dbReference type="Proteomes" id="UP000317265"/>
    </source>
</evidence>
<feature type="domain" description="Gins51 C-terminal" evidence="2">
    <location>
        <begin position="8"/>
        <end position="54"/>
    </location>
</feature>
<dbReference type="Proteomes" id="UP000317265">
    <property type="component" value="Unassembled WGS sequence"/>
</dbReference>
<protein>
    <recommendedName>
        <fullName evidence="2">Gins51 C-terminal domain-containing protein</fullName>
    </recommendedName>
</protein>
<evidence type="ECO:0000313" key="4">
    <source>
        <dbReference type="EMBL" id="TDA39717.1"/>
    </source>
</evidence>
<dbReference type="EMBL" id="RXIH01000034">
    <property type="protein sequence ID" value="RZN55853.1"/>
    <property type="molecule type" value="Genomic_DNA"/>
</dbReference>
<keyword evidence="1" id="KW-0472">Membrane</keyword>
<evidence type="ECO:0000313" key="3">
    <source>
        <dbReference type="EMBL" id="RZN55853.1"/>
    </source>
</evidence>
<feature type="transmembrane region" description="Helical" evidence="1">
    <location>
        <begin position="74"/>
        <end position="96"/>
    </location>
</feature>
<dbReference type="Pfam" id="PF22090">
    <property type="entry name" value="Gins51_C"/>
    <property type="match status" value="1"/>
</dbReference>
<evidence type="ECO:0000256" key="1">
    <source>
        <dbReference type="SAM" id="Phobius"/>
    </source>
</evidence>
<accession>A0A520KEY4</accession>
<comment type="caution">
    <text evidence="3">The sequence shown here is derived from an EMBL/GenBank/DDBJ whole genome shotgun (WGS) entry which is preliminary data.</text>
</comment>
<evidence type="ECO:0000313" key="5">
    <source>
        <dbReference type="Proteomes" id="UP000316080"/>
    </source>
</evidence>
<keyword evidence="1" id="KW-1133">Transmembrane helix</keyword>
<proteinExistence type="predicted"/>
<dbReference type="InterPro" id="IPR054314">
    <property type="entry name" value="Gins51_C"/>
</dbReference>
<name>A0A520KEY4_9CREN</name>
<reference evidence="3 5" key="2">
    <citation type="journal article" date="2019" name="Nat. Microbiol.">
        <title>Wide diversity of methane and short-chain alkane metabolisms in uncultured archaea.</title>
        <authorList>
            <person name="Borrel G."/>
            <person name="Adam P.S."/>
            <person name="McKay L.J."/>
            <person name="Chen L.X."/>
            <person name="Sierra-Garcia I.N."/>
            <person name="Sieber C.M."/>
            <person name="Letourneur Q."/>
            <person name="Ghozlane A."/>
            <person name="Andersen G.L."/>
            <person name="Li W.J."/>
            <person name="Hallam S.J."/>
            <person name="Muyzer G."/>
            <person name="de Oliveira V.M."/>
            <person name="Inskeep W.P."/>
            <person name="Banfield J.F."/>
            <person name="Gribaldo S."/>
        </authorList>
    </citation>
    <scope>NUCLEOTIDE SEQUENCE [LARGE SCALE GENOMIC DNA]</scope>
    <source>
        <strain evidence="3">Verst-YHS</strain>
    </source>
</reference>
<gene>
    <name evidence="4" type="ORF">DSO09_01875</name>
    <name evidence="3" type="ORF">EF809_04365</name>
</gene>
<dbReference type="Proteomes" id="UP000316080">
    <property type="component" value="Unassembled WGS sequence"/>
</dbReference>
<feature type="transmembrane region" description="Helical" evidence="1">
    <location>
        <begin position="116"/>
        <end position="139"/>
    </location>
</feature>
<evidence type="ECO:0000259" key="2">
    <source>
        <dbReference type="Pfam" id="PF22090"/>
    </source>
</evidence>
<reference evidence="4 6" key="1">
    <citation type="journal article" date="2019" name="Nat. Microbiol.">
        <title>Expanding anaerobic alkane metabolism in the domain of Archaea.</title>
        <authorList>
            <person name="Wang Y."/>
            <person name="Wegener G."/>
            <person name="Hou J."/>
            <person name="Wang F."/>
            <person name="Xiao X."/>
        </authorList>
    </citation>
    <scope>NUCLEOTIDE SEQUENCE [LARGE SCALE GENOMIC DNA]</scope>
    <source>
        <strain evidence="4">WYZ-LMO11</strain>
    </source>
</reference>